<dbReference type="InParanoid" id="K7E3E3"/>
<dbReference type="OMA" id="SEEYWVM"/>
<keyword evidence="3" id="KW-1185">Reference proteome</keyword>
<dbReference type="STRING" id="13616.ENSMODP00000040295"/>
<sequence length="686" mass="77893">MNASPASGTGSRPEGNNGRPFFYAQPTAQTQFPNPWYLNPVYSPYCVSAAGFRNGNPFIPYYSVALPEYPGFLLPRAPVPTRMNRRPYFHPQLSFPMFQHATHFPHYNSPGKKKETKETQTDPQQHESKHKRQHVQLDSSGCKNMRSSKGIMTNIASEKSDAVLSSLVQDGGLHSKSPSATMTHRSIPPGSYTLEKEEVRIEYGNGSPATQFWNSFKENIPIYNLTPENIVQCDLFSVSSCERLGVLYTPHKREVPTVEYSEEDKAGVMLTKQCHETVKDKEIQMPGPSLEGSLDKYKKNIQKCSNLLDAANQWQSDDLNRSGKKIHSMANPRLSVSRTPNRSTQELSQQAGSICSSMEAINGLSQGPPSPNKYNGQTKLRDNFWRNELGKIITSPTWLALFEKVDASIRPLPQRKSPSVTSMEPSSIEEESSLDNLPMTDFVPEKNMYSKSTESIKQEEVDIQDDHDNEEEEEGLMMMVGEVDGVVVQDAKENSRVKLKEPMTIGREQEALPRYLSQKTHLLKKKRECLSDLDSEDLLGIEDDADDDLDEVKYIFEAIDPQEDLTPSNEIFYQEIGRRVIWKPPHSTMSPQLIVWPVKNKGKKKIGAYESAALFHKLKDRDYYETVYGKLMKRQIMGKQEVKLDRSKRKMLHKHKNMRPEAETVEVWAVPKCSAHRGYGLRKTSH</sequence>
<dbReference type="AlphaFoldDB" id="K7E3E3"/>
<dbReference type="OrthoDB" id="9845924at2759"/>
<dbReference type="Ensembl" id="ENSMODT00000043399.2">
    <property type="protein sequence ID" value="ENSMODP00000040295.1"/>
    <property type="gene ID" value="ENSMODG00000028680.2"/>
</dbReference>
<proteinExistence type="predicted"/>
<reference evidence="2" key="3">
    <citation type="submission" date="2025-09" db="UniProtKB">
        <authorList>
            <consortium name="Ensembl"/>
        </authorList>
    </citation>
    <scope>IDENTIFICATION</scope>
</reference>
<dbReference type="Proteomes" id="UP000002280">
    <property type="component" value="Chromosome 3"/>
</dbReference>
<accession>K7E3E3</accession>
<feature type="region of interest" description="Disordered" evidence="1">
    <location>
        <begin position="413"/>
        <end position="433"/>
    </location>
</feature>
<dbReference type="eggNOG" id="ENOG502QV8N">
    <property type="taxonomic scope" value="Eukaryota"/>
</dbReference>
<gene>
    <name evidence="2" type="primary">LOC103098148</name>
</gene>
<dbReference type="PANTHER" id="PTHR38654:SF1">
    <property type="entry name" value="BUCKY BALL"/>
    <property type="match status" value="1"/>
</dbReference>
<protein>
    <submittedName>
        <fullName evidence="2">Uncharacterized LOC103098148</fullName>
    </submittedName>
</protein>
<reference evidence="2 3" key="1">
    <citation type="journal article" date="2007" name="Nature">
        <title>Genome of the marsupial Monodelphis domestica reveals innovation in non-coding sequences.</title>
        <authorList>
            <person name="Mikkelsen T.S."/>
            <person name="Wakefield M.J."/>
            <person name="Aken B."/>
            <person name="Amemiya C.T."/>
            <person name="Chang J.L."/>
            <person name="Duke S."/>
            <person name="Garber M."/>
            <person name="Gentles A.J."/>
            <person name="Goodstadt L."/>
            <person name="Heger A."/>
            <person name="Jurka J."/>
            <person name="Kamal M."/>
            <person name="Mauceli E."/>
            <person name="Searle S.M."/>
            <person name="Sharpe T."/>
            <person name="Baker M.L."/>
            <person name="Batzer M.A."/>
            <person name="Benos P.V."/>
            <person name="Belov K."/>
            <person name="Clamp M."/>
            <person name="Cook A."/>
            <person name="Cuff J."/>
            <person name="Das R."/>
            <person name="Davidow L."/>
            <person name="Deakin J.E."/>
            <person name="Fazzari M.J."/>
            <person name="Glass J.L."/>
            <person name="Grabherr M."/>
            <person name="Greally J.M."/>
            <person name="Gu W."/>
            <person name="Hore T.A."/>
            <person name="Huttley G.A."/>
            <person name="Kleber M."/>
            <person name="Jirtle R.L."/>
            <person name="Koina E."/>
            <person name="Lee J.T."/>
            <person name="Mahony S."/>
            <person name="Marra M.A."/>
            <person name="Miller R.D."/>
            <person name="Nicholls R.D."/>
            <person name="Oda M."/>
            <person name="Papenfuss A.T."/>
            <person name="Parra Z.E."/>
            <person name="Pollock D.D."/>
            <person name="Ray D.A."/>
            <person name="Schein J.E."/>
            <person name="Speed T.P."/>
            <person name="Thompson K."/>
            <person name="VandeBerg J.L."/>
            <person name="Wade C.M."/>
            <person name="Walker J.A."/>
            <person name="Waters P.D."/>
            <person name="Webber C."/>
            <person name="Weidman J.R."/>
            <person name="Xie X."/>
            <person name="Zody M.C."/>
            <person name="Baldwin J."/>
            <person name="Abdouelleil A."/>
            <person name="Abdulkadir J."/>
            <person name="Abebe A."/>
            <person name="Abera B."/>
            <person name="Abreu J."/>
            <person name="Acer S.C."/>
            <person name="Aftuck L."/>
            <person name="Alexander A."/>
            <person name="An P."/>
            <person name="Anderson E."/>
            <person name="Anderson S."/>
            <person name="Arachi H."/>
            <person name="Azer M."/>
            <person name="Bachantsang P."/>
            <person name="Barry A."/>
            <person name="Bayul T."/>
            <person name="Berlin A."/>
            <person name="Bessette D."/>
            <person name="Bloom T."/>
            <person name="Bloom T."/>
            <person name="Boguslavskiy L."/>
            <person name="Bonnet C."/>
            <person name="Boukhgalter B."/>
            <person name="Bourzgui I."/>
            <person name="Brown A."/>
            <person name="Cahill P."/>
            <person name="Channer S."/>
            <person name="Cheshatsang Y."/>
            <person name="Chuda L."/>
            <person name="Citroen M."/>
            <person name="Collymore A."/>
            <person name="Cooke P."/>
            <person name="Costello M."/>
            <person name="D'Aco K."/>
            <person name="Daza R."/>
            <person name="De Haan G."/>
            <person name="DeGray S."/>
            <person name="DeMaso C."/>
            <person name="Dhargay N."/>
            <person name="Dooley K."/>
            <person name="Dooley E."/>
            <person name="Doricent M."/>
            <person name="Dorje P."/>
            <person name="Dorjee K."/>
            <person name="Dupes A."/>
            <person name="Elong R."/>
            <person name="Falk J."/>
            <person name="Farina A."/>
            <person name="Faro S."/>
            <person name="Ferguson D."/>
            <person name="Fisher S."/>
            <person name="Foley C.D."/>
            <person name="Franke A."/>
            <person name="Friedrich D."/>
            <person name="Gadbois L."/>
            <person name="Gearin G."/>
            <person name="Gearin C.R."/>
            <person name="Giannoukos G."/>
            <person name="Goode T."/>
            <person name="Graham J."/>
            <person name="Grandbois E."/>
            <person name="Grewal S."/>
            <person name="Gyaltsen K."/>
            <person name="Hafez N."/>
            <person name="Hagos B."/>
            <person name="Hall J."/>
            <person name="Henson C."/>
            <person name="Hollinger A."/>
            <person name="Honan T."/>
            <person name="Huard M.D."/>
            <person name="Hughes L."/>
            <person name="Hurhula B."/>
            <person name="Husby M.E."/>
            <person name="Kamat A."/>
            <person name="Kanga B."/>
            <person name="Kashin S."/>
            <person name="Khazanovich D."/>
            <person name="Kisner P."/>
            <person name="Lance K."/>
            <person name="Lara M."/>
            <person name="Lee W."/>
            <person name="Lennon N."/>
            <person name="Letendre F."/>
            <person name="LeVine R."/>
            <person name="Lipovsky A."/>
            <person name="Liu X."/>
            <person name="Liu J."/>
            <person name="Liu S."/>
            <person name="Lokyitsang T."/>
            <person name="Lokyitsang Y."/>
            <person name="Lubonja R."/>
            <person name="Lui A."/>
            <person name="MacDonald P."/>
            <person name="Magnisalis V."/>
            <person name="Maru K."/>
            <person name="Matthews C."/>
            <person name="McCusker W."/>
            <person name="McDonough S."/>
            <person name="Mehta T."/>
            <person name="Meldrim J."/>
            <person name="Meneus L."/>
            <person name="Mihai O."/>
            <person name="Mihalev A."/>
            <person name="Mihova T."/>
            <person name="Mittelman R."/>
            <person name="Mlenga V."/>
            <person name="Montmayeur A."/>
            <person name="Mulrain L."/>
            <person name="Navidi A."/>
            <person name="Naylor J."/>
            <person name="Negash T."/>
            <person name="Nguyen T."/>
            <person name="Nguyen N."/>
            <person name="Nicol R."/>
            <person name="Norbu C."/>
            <person name="Norbu N."/>
            <person name="Novod N."/>
            <person name="O'Neill B."/>
            <person name="Osman S."/>
            <person name="Markiewicz E."/>
            <person name="Oyono O.L."/>
            <person name="Patti C."/>
            <person name="Phunkhang P."/>
            <person name="Pierre F."/>
            <person name="Priest M."/>
            <person name="Raghuraman S."/>
            <person name="Rege F."/>
            <person name="Reyes R."/>
            <person name="Rise C."/>
            <person name="Rogov P."/>
            <person name="Ross K."/>
            <person name="Ryan E."/>
            <person name="Settipalli S."/>
            <person name="Shea T."/>
            <person name="Sherpa N."/>
            <person name="Shi L."/>
            <person name="Shih D."/>
            <person name="Sparrow T."/>
            <person name="Spaulding J."/>
            <person name="Stalker J."/>
            <person name="Stange-Thomann N."/>
            <person name="Stavropoulos S."/>
            <person name="Stone C."/>
            <person name="Strader C."/>
            <person name="Tesfaye S."/>
            <person name="Thomson T."/>
            <person name="Thoulutsang Y."/>
            <person name="Thoulutsang D."/>
            <person name="Topham K."/>
            <person name="Topping I."/>
            <person name="Tsamla T."/>
            <person name="Vassiliev H."/>
            <person name="Vo A."/>
            <person name="Wangchuk T."/>
            <person name="Wangdi T."/>
            <person name="Weiand M."/>
            <person name="Wilkinson J."/>
            <person name="Wilson A."/>
            <person name="Yadav S."/>
            <person name="Young G."/>
            <person name="Yu Q."/>
            <person name="Zembek L."/>
            <person name="Zhong D."/>
            <person name="Zimmer A."/>
            <person name="Zwirko Z."/>
            <person name="Jaffe D.B."/>
            <person name="Alvarez P."/>
            <person name="Brockman W."/>
            <person name="Butler J."/>
            <person name="Chin C."/>
            <person name="Gnerre S."/>
            <person name="MacCallum I."/>
            <person name="Graves J.A."/>
            <person name="Ponting C.P."/>
            <person name="Breen M."/>
            <person name="Samollow P.B."/>
            <person name="Lander E.S."/>
            <person name="Lindblad-Toh K."/>
        </authorList>
    </citation>
    <scope>NUCLEOTIDE SEQUENCE [LARGE SCALE GENOMIC DNA]</scope>
</reference>
<feature type="compositionally biased region" description="Basic and acidic residues" evidence="1">
    <location>
        <begin position="112"/>
        <end position="127"/>
    </location>
</feature>
<feature type="region of interest" description="Disordered" evidence="1">
    <location>
        <begin position="1"/>
        <end position="23"/>
    </location>
</feature>
<evidence type="ECO:0000256" key="1">
    <source>
        <dbReference type="SAM" id="MobiDB-lite"/>
    </source>
</evidence>
<dbReference type="KEGG" id="mdo:103098148"/>
<dbReference type="GeneTree" id="ENSGT00500000045246"/>
<organism evidence="2 3">
    <name type="scientific">Monodelphis domestica</name>
    <name type="common">Gray short-tailed opossum</name>
    <dbReference type="NCBI Taxonomy" id="13616"/>
    <lineage>
        <taxon>Eukaryota</taxon>
        <taxon>Metazoa</taxon>
        <taxon>Chordata</taxon>
        <taxon>Craniata</taxon>
        <taxon>Vertebrata</taxon>
        <taxon>Euteleostomi</taxon>
        <taxon>Mammalia</taxon>
        <taxon>Metatheria</taxon>
        <taxon>Didelphimorphia</taxon>
        <taxon>Didelphidae</taxon>
        <taxon>Monodelphis</taxon>
    </lineage>
</organism>
<dbReference type="PANTHER" id="PTHR38654">
    <property type="entry name" value="BUCKY BALL-RELATED"/>
    <property type="match status" value="1"/>
</dbReference>
<evidence type="ECO:0000313" key="2">
    <source>
        <dbReference type="Ensembl" id="ENSMODP00000040295.1"/>
    </source>
</evidence>
<reference evidence="2" key="2">
    <citation type="submission" date="2025-08" db="UniProtKB">
        <authorList>
            <consortium name="Ensembl"/>
        </authorList>
    </citation>
    <scope>IDENTIFICATION</scope>
</reference>
<dbReference type="InterPro" id="IPR053309">
    <property type="entry name" value="Balbiani_Body_Formation"/>
</dbReference>
<evidence type="ECO:0000313" key="3">
    <source>
        <dbReference type="Proteomes" id="UP000002280"/>
    </source>
</evidence>
<dbReference type="GeneID" id="103098148"/>
<feature type="region of interest" description="Disordered" evidence="1">
    <location>
        <begin position="104"/>
        <end position="144"/>
    </location>
</feature>
<name>K7E3E3_MONDO</name>
<feature type="compositionally biased region" description="Polar residues" evidence="1">
    <location>
        <begin position="1"/>
        <end position="10"/>
    </location>
</feature>
<dbReference type="HOGENOM" id="CLU_020796_0_0_1"/>
<dbReference type="Bgee" id="ENSMODG00000028680">
    <property type="expression patterns" value="Expressed in ovary and 2 other cell types or tissues"/>
</dbReference>
<dbReference type="RefSeq" id="XP_007489212.1">
    <property type="nucleotide sequence ID" value="XM_007489150.2"/>
</dbReference>